<dbReference type="PROSITE" id="PS51118">
    <property type="entry name" value="HTH_HXLR"/>
    <property type="match status" value="1"/>
</dbReference>
<dbReference type="AlphaFoldDB" id="A0A3B1CW57"/>
<gene>
    <name evidence="5" type="ORF">MNBD_NITROSPIRAE01-2363</name>
</gene>
<dbReference type="PANTHER" id="PTHR33204">
    <property type="entry name" value="TRANSCRIPTIONAL REGULATOR, MARR FAMILY"/>
    <property type="match status" value="1"/>
</dbReference>
<keyword evidence="2" id="KW-0238">DNA-binding</keyword>
<dbReference type="InterPro" id="IPR036390">
    <property type="entry name" value="WH_DNA-bd_sf"/>
</dbReference>
<keyword evidence="1" id="KW-0805">Transcription regulation</keyword>
<name>A0A3B1CW57_9ZZZZ</name>
<evidence type="ECO:0000256" key="1">
    <source>
        <dbReference type="ARBA" id="ARBA00023015"/>
    </source>
</evidence>
<evidence type="ECO:0000256" key="3">
    <source>
        <dbReference type="ARBA" id="ARBA00023163"/>
    </source>
</evidence>
<reference evidence="5" key="1">
    <citation type="submission" date="2018-06" db="EMBL/GenBank/DDBJ databases">
        <authorList>
            <person name="Zhirakovskaya E."/>
        </authorList>
    </citation>
    <scope>NUCLEOTIDE SEQUENCE</scope>
</reference>
<dbReference type="Pfam" id="PF01638">
    <property type="entry name" value="HxlR"/>
    <property type="match status" value="1"/>
</dbReference>
<accession>A0A3B1CW57</accession>
<evidence type="ECO:0000259" key="4">
    <source>
        <dbReference type="PROSITE" id="PS51118"/>
    </source>
</evidence>
<feature type="domain" description="HTH hxlR-type" evidence="4">
    <location>
        <begin position="15"/>
        <end position="112"/>
    </location>
</feature>
<keyword evidence="3" id="KW-0804">Transcription</keyword>
<dbReference type="SUPFAM" id="SSF46785">
    <property type="entry name" value="Winged helix' DNA-binding domain"/>
    <property type="match status" value="1"/>
</dbReference>
<proteinExistence type="predicted"/>
<dbReference type="EMBL" id="UOGF01000035">
    <property type="protein sequence ID" value="VAX28218.1"/>
    <property type="molecule type" value="Genomic_DNA"/>
</dbReference>
<dbReference type="InterPro" id="IPR036388">
    <property type="entry name" value="WH-like_DNA-bd_sf"/>
</dbReference>
<organism evidence="5">
    <name type="scientific">hydrothermal vent metagenome</name>
    <dbReference type="NCBI Taxonomy" id="652676"/>
    <lineage>
        <taxon>unclassified sequences</taxon>
        <taxon>metagenomes</taxon>
        <taxon>ecological metagenomes</taxon>
    </lineage>
</organism>
<dbReference type="InterPro" id="IPR002577">
    <property type="entry name" value="HTH_HxlR"/>
</dbReference>
<protein>
    <recommendedName>
        <fullName evidence="4">HTH hxlR-type domain-containing protein</fullName>
    </recommendedName>
</protein>
<evidence type="ECO:0000313" key="5">
    <source>
        <dbReference type="EMBL" id="VAX28218.1"/>
    </source>
</evidence>
<sequence length="112" mass="13042">MKTKEKKNSIHQSTLPVSTMLENIVGCKWSLRVMQLIWQETNRPGEMQRHTPGLSTKVLNERLNKLMRFGILKKTIFPVTPPHVEYHLTPFGKKFSTLLDQIEALQKEIEQT</sequence>
<evidence type="ECO:0000256" key="2">
    <source>
        <dbReference type="ARBA" id="ARBA00023125"/>
    </source>
</evidence>
<dbReference type="Gene3D" id="1.10.10.10">
    <property type="entry name" value="Winged helix-like DNA-binding domain superfamily/Winged helix DNA-binding domain"/>
    <property type="match status" value="1"/>
</dbReference>
<dbReference type="PANTHER" id="PTHR33204:SF37">
    <property type="entry name" value="HTH-TYPE TRANSCRIPTIONAL REGULATOR YODB"/>
    <property type="match status" value="1"/>
</dbReference>
<dbReference type="GO" id="GO:0003677">
    <property type="term" value="F:DNA binding"/>
    <property type="evidence" value="ECO:0007669"/>
    <property type="project" value="UniProtKB-KW"/>
</dbReference>